<dbReference type="AlphaFoldDB" id="A0ABD6CZ44"/>
<organism evidence="2 3">
    <name type="scientific">Haloplanus ruber</name>
    <dbReference type="NCBI Taxonomy" id="869892"/>
    <lineage>
        <taxon>Archaea</taxon>
        <taxon>Methanobacteriati</taxon>
        <taxon>Methanobacteriota</taxon>
        <taxon>Stenosarchaea group</taxon>
        <taxon>Halobacteria</taxon>
        <taxon>Halobacteriales</taxon>
        <taxon>Haloferacaceae</taxon>
        <taxon>Haloplanus</taxon>
    </lineage>
</organism>
<evidence type="ECO:0000313" key="3">
    <source>
        <dbReference type="Proteomes" id="UP001597075"/>
    </source>
</evidence>
<gene>
    <name evidence="2" type="ORF">ACFSBJ_10610</name>
</gene>
<comment type="caution">
    <text evidence="2">The sequence shown here is derived from an EMBL/GenBank/DDBJ whole genome shotgun (WGS) entry which is preliminary data.</text>
</comment>
<evidence type="ECO:0000256" key="1">
    <source>
        <dbReference type="SAM" id="MobiDB-lite"/>
    </source>
</evidence>
<dbReference type="RefSeq" id="WP_256404432.1">
    <property type="nucleotide sequence ID" value="NZ_CP187151.1"/>
</dbReference>
<reference evidence="2 3" key="1">
    <citation type="journal article" date="2019" name="Int. J. Syst. Evol. Microbiol.">
        <title>The Global Catalogue of Microorganisms (GCM) 10K type strain sequencing project: providing services to taxonomists for standard genome sequencing and annotation.</title>
        <authorList>
            <consortium name="The Broad Institute Genomics Platform"/>
            <consortium name="The Broad Institute Genome Sequencing Center for Infectious Disease"/>
            <person name="Wu L."/>
            <person name="Ma J."/>
        </authorList>
    </citation>
    <scope>NUCLEOTIDE SEQUENCE [LARGE SCALE GENOMIC DNA]</scope>
    <source>
        <strain evidence="2 3">CGMCC 1.10594</strain>
    </source>
</reference>
<proteinExistence type="predicted"/>
<feature type="region of interest" description="Disordered" evidence="1">
    <location>
        <begin position="1"/>
        <end position="68"/>
    </location>
</feature>
<dbReference type="EMBL" id="JBHUDL010000010">
    <property type="protein sequence ID" value="MFD1634179.1"/>
    <property type="molecule type" value="Genomic_DNA"/>
</dbReference>
<name>A0ABD6CZ44_9EURY</name>
<sequence>MSTSRRTTRKNRSTITIDPVIPLQPRSGTGPTTDGRRDQPEPTDDPEPTTTTIPMIDDGGLGPKPGTN</sequence>
<feature type="compositionally biased region" description="Gly residues" evidence="1">
    <location>
        <begin position="59"/>
        <end position="68"/>
    </location>
</feature>
<feature type="compositionally biased region" description="Low complexity" evidence="1">
    <location>
        <begin position="48"/>
        <end position="58"/>
    </location>
</feature>
<dbReference type="Proteomes" id="UP001597075">
    <property type="component" value="Unassembled WGS sequence"/>
</dbReference>
<accession>A0ABD6CZ44</accession>
<feature type="compositionally biased region" description="Basic residues" evidence="1">
    <location>
        <begin position="1"/>
        <end position="12"/>
    </location>
</feature>
<keyword evidence="3" id="KW-1185">Reference proteome</keyword>
<evidence type="ECO:0000313" key="2">
    <source>
        <dbReference type="EMBL" id="MFD1634179.1"/>
    </source>
</evidence>
<protein>
    <submittedName>
        <fullName evidence="2">Uncharacterized protein</fullName>
    </submittedName>
</protein>